<reference evidence="3" key="1">
    <citation type="journal article" date="2012" name="Nature">
        <title>A physical, genetic and functional sequence assembly of the barley genome.</title>
        <authorList>
            <consortium name="The International Barley Genome Sequencing Consortium"/>
            <person name="Mayer K.F."/>
            <person name="Waugh R."/>
            <person name="Brown J.W."/>
            <person name="Schulman A."/>
            <person name="Langridge P."/>
            <person name="Platzer M."/>
            <person name="Fincher G.B."/>
            <person name="Muehlbauer G.J."/>
            <person name="Sato K."/>
            <person name="Close T.J."/>
            <person name="Wise R.P."/>
            <person name="Stein N."/>
        </authorList>
    </citation>
    <scope>NUCLEOTIDE SEQUENCE [LARGE SCALE GENOMIC DNA]</scope>
    <source>
        <strain evidence="3">cv. Morex</strain>
    </source>
</reference>
<reference evidence="2" key="2">
    <citation type="submission" date="2020-10" db="EMBL/GenBank/DDBJ databases">
        <authorList>
            <person name="Scholz U."/>
            <person name="Mascher M."/>
            <person name="Fiebig A."/>
        </authorList>
    </citation>
    <scope>NUCLEOTIDE SEQUENCE [LARGE SCALE GENOMIC DNA]</scope>
    <source>
        <strain evidence="2">cv. Morex</strain>
    </source>
</reference>
<evidence type="ECO:0000256" key="1">
    <source>
        <dbReference type="SAM" id="MobiDB-lite"/>
    </source>
</evidence>
<evidence type="ECO:0000313" key="2">
    <source>
        <dbReference type="EnsemblPlants" id="HORVU.MOREX.r3.6HG0568420.1.CDS1"/>
    </source>
</evidence>
<organism evidence="2 3">
    <name type="scientific">Hordeum vulgare subsp. vulgare</name>
    <name type="common">Domesticated barley</name>
    <dbReference type="NCBI Taxonomy" id="112509"/>
    <lineage>
        <taxon>Eukaryota</taxon>
        <taxon>Viridiplantae</taxon>
        <taxon>Streptophyta</taxon>
        <taxon>Embryophyta</taxon>
        <taxon>Tracheophyta</taxon>
        <taxon>Spermatophyta</taxon>
        <taxon>Magnoliopsida</taxon>
        <taxon>Liliopsida</taxon>
        <taxon>Poales</taxon>
        <taxon>Poaceae</taxon>
        <taxon>BOP clade</taxon>
        <taxon>Pooideae</taxon>
        <taxon>Triticodae</taxon>
        <taxon>Triticeae</taxon>
        <taxon>Hordeinae</taxon>
        <taxon>Hordeum</taxon>
    </lineage>
</organism>
<name>A0A8I6Z0F1_HORVV</name>
<feature type="region of interest" description="Disordered" evidence="1">
    <location>
        <begin position="56"/>
        <end position="78"/>
    </location>
</feature>
<dbReference type="Gramene" id="HORVU.MOREX.r3.6HG0568420.1">
    <property type="protein sequence ID" value="HORVU.MOREX.r3.6HG0568420.1.CDS1"/>
    <property type="gene ID" value="HORVU.MOREX.r3.6HG0568420"/>
</dbReference>
<feature type="region of interest" description="Disordered" evidence="1">
    <location>
        <begin position="1"/>
        <end position="26"/>
    </location>
</feature>
<sequence length="168" mass="19261">MSGPGRKYPSGSLKRKKKQEVNEEKEALSGSIFKYYKRNTSTSRNPDELAIVLVNDQTNANRKDDDHTPTEDDVDINMDDINVSDHEPIFNSSPIESTSIDEEPVITVDIYDPINWGSLDNKARDILVEKGPKREEENTTYPLDGNLRHFAYSHYSRKMSNGEVRDRR</sequence>
<reference evidence="2" key="3">
    <citation type="submission" date="2022-01" db="UniProtKB">
        <authorList>
            <consortium name="EnsemblPlants"/>
        </authorList>
    </citation>
    <scope>IDENTIFICATION</scope>
    <source>
        <strain evidence="2">subsp. vulgare</strain>
    </source>
</reference>
<dbReference type="EnsemblPlants" id="HORVU.MOREX.r3.6HG0568420.1">
    <property type="protein sequence ID" value="HORVU.MOREX.r3.6HG0568420.1.CDS1"/>
    <property type="gene ID" value="HORVU.MOREX.r3.6HG0568420"/>
</dbReference>
<dbReference type="Gramene" id="HORVU.MOREX.r2.6HG0471090.1">
    <property type="protein sequence ID" value="HORVU.MOREX.r2.6HG0471090.1.CDS.1"/>
    <property type="gene ID" value="HORVU.MOREX.r2.6HG0471090"/>
</dbReference>
<accession>A0A8I6Z0F1</accession>
<dbReference type="SMR" id="A0A8I6Z0F1"/>
<dbReference type="AlphaFoldDB" id="A0A8I6Z0F1"/>
<proteinExistence type="predicted"/>
<dbReference type="Proteomes" id="UP000011116">
    <property type="component" value="Chromosome 6H"/>
</dbReference>
<protein>
    <submittedName>
        <fullName evidence="2">Uncharacterized protein</fullName>
    </submittedName>
</protein>
<evidence type="ECO:0000313" key="3">
    <source>
        <dbReference type="Proteomes" id="UP000011116"/>
    </source>
</evidence>
<feature type="compositionally biased region" description="Basic and acidic residues" evidence="1">
    <location>
        <begin position="61"/>
        <end position="70"/>
    </location>
</feature>
<keyword evidence="3" id="KW-1185">Reference proteome</keyword>